<accession>A0A1M6YGA1</accession>
<dbReference type="SUPFAM" id="SSF48208">
    <property type="entry name" value="Six-hairpin glycosidases"/>
    <property type="match status" value="1"/>
</dbReference>
<feature type="signal peptide" evidence="1">
    <location>
        <begin position="1"/>
        <end position="22"/>
    </location>
</feature>
<dbReference type="Gene3D" id="1.50.10.20">
    <property type="match status" value="1"/>
</dbReference>
<feature type="chain" id="PRO_5009922875" evidence="1">
    <location>
        <begin position="23"/>
        <end position="465"/>
    </location>
</feature>
<gene>
    <name evidence="2" type="ORF">SAMN02745216_04749</name>
</gene>
<dbReference type="GO" id="GO:0005975">
    <property type="term" value="P:carbohydrate metabolic process"/>
    <property type="evidence" value="ECO:0007669"/>
    <property type="project" value="InterPro"/>
</dbReference>
<protein>
    <submittedName>
        <fullName evidence="2">Uncharacterized protein</fullName>
    </submittedName>
</protein>
<evidence type="ECO:0000313" key="3">
    <source>
        <dbReference type="Proteomes" id="UP000183994"/>
    </source>
</evidence>
<sequence length="465" mass="51606">MRILCKAALAIFLLLCFLTASGSASGPMTAGLRLEKAVAAGDYMCSVQKDDGRFVYDYTPLDCKEQPGYNWNEHWGAVLSLLRIYEAPGDAKYLEAAQKAARASLARLAAVKIDGQEFRVPASPYKDNPQSLLADTGECAMALMALIQLDKAAKTTAHTQTIRDLRQYLKCLQTSDGSVKSLCLINGGEARFSEMRIMNDQGQALAALAAAQDAFPEEDAPQTINRLINYLAMEWVWDAYEGHQSGFDHWSLLGIGQAYKFADDKILAQAHEEMLQALKAEQAEILSRLEGKPLFDERRALGMRQDRIEIKIHLAEKQGPHTRKSLIPLIFSYGNEEMKGQILEPGNNEHGAFRNAQGVSAGTAVRLEGLQAIYDLFVSTPDTPYRGWIRRWEPRLNLVRVYLIQCQYTQEDAAKFGCPVSLAGAFRKGINGSRGTPVRLDYCWHGVFALMGWSESSLDAPESKQ</sequence>
<dbReference type="OrthoDB" id="9894376at2"/>
<dbReference type="Proteomes" id="UP000183994">
    <property type="component" value="Unassembled WGS sequence"/>
</dbReference>
<dbReference type="RefSeq" id="WP_073478731.1">
    <property type="nucleotide sequence ID" value="NZ_FQZU01000049.1"/>
</dbReference>
<proteinExistence type="predicted"/>
<reference evidence="3" key="1">
    <citation type="submission" date="2016-11" db="EMBL/GenBank/DDBJ databases">
        <authorList>
            <person name="Varghese N."/>
            <person name="Submissions S."/>
        </authorList>
    </citation>
    <scope>NUCLEOTIDE SEQUENCE [LARGE SCALE GENOMIC DNA]</scope>
    <source>
        <strain evidence="3">DSM 16219</strain>
    </source>
</reference>
<dbReference type="AlphaFoldDB" id="A0A1M6YGA1"/>
<dbReference type="EMBL" id="FQZU01000049">
    <property type="protein sequence ID" value="SHL17344.1"/>
    <property type="molecule type" value="Genomic_DNA"/>
</dbReference>
<dbReference type="InterPro" id="IPR008928">
    <property type="entry name" value="6-hairpin_glycosidase_sf"/>
</dbReference>
<name>A0A1M6YGA1_9BACT</name>
<keyword evidence="1" id="KW-0732">Signal</keyword>
<organism evidence="2 3">
    <name type="scientific">Desulfatibacillum alkenivorans DSM 16219</name>
    <dbReference type="NCBI Taxonomy" id="1121393"/>
    <lineage>
        <taxon>Bacteria</taxon>
        <taxon>Pseudomonadati</taxon>
        <taxon>Thermodesulfobacteriota</taxon>
        <taxon>Desulfobacteria</taxon>
        <taxon>Desulfobacterales</taxon>
        <taxon>Desulfatibacillaceae</taxon>
        <taxon>Desulfatibacillum</taxon>
    </lineage>
</organism>
<keyword evidence="3" id="KW-1185">Reference proteome</keyword>
<evidence type="ECO:0000256" key="1">
    <source>
        <dbReference type="SAM" id="SignalP"/>
    </source>
</evidence>
<evidence type="ECO:0000313" key="2">
    <source>
        <dbReference type="EMBL" id="SHL17344.1"/>
    </source>
</evidence>